<dbReference type="AlphaFoldDB" id="A0A2K3LWC0"/>
<organism evidence="1 2">
    <name type="scientific">Trifolium pratense</name>
    <name type="common">Red clover</name>
    <dbReference type="NCBI Taxonomy" id="57577"/>
    <lineage>
        <taxon>Eukaryota</taxon>
        <taxon>Viridiplantae</taxon>
        <taxon>Streptophyta</taxon>
        <taxon>Embryophyta</taxon>
        <taxon>Tracheophyta</taxon>
        <taxon>Spermatophyta</taxon>
        <taxon>Magnoliopsida</taxon>
        <taxon>eudicotyledons</taxon>
        <taxon>Gunneridae</taxon>
        <taxon>Pentapetalae</taxon>
        <taxon>rosids</taxon>
        <taxon>fabids</taxon>
        <taxon>Fabales</taxon>
        <taxon>Fabaceae</taxon>
        <taxon>Papilionoideae</taxon>
        <taxon>50 kb inversion clade</taxon>
        <taxon>NPAAA clade</taxon>
        <taxon>Hologalegina</taxon>
        <taxon>IRL clade</taxon>
        <taxon>Trifolieae</taxon>
        <taxon>Trifolium</taxon>
    </lineage>
</organism>
<evidence type="ECO:0000313" key="2">
    <source>
        <dbReference type="Proteomes" id="UP000236291"/>
    </source>
</evidence>
<comment type="caution">
    <text evidence="1">The sequence shown here is derived from an EMBL/GenBank/DDBJ whole genome shotgun (WGS) entry which is preliminary data.</text>
</comment>
<protein>
    <submittedName>
        <fullName evidence="1">Uncharacterized protein</fullName>
    </submittedName>
</protein>
<dbReference type="EMBL" id="ASHM01042803">
    <property type="protein sequence ID" value="PNX82827.1"/>
    <property type="molecule type" value="Genomic_DNA"/>
</dbReference>
<accession>A0A2K3LWC0</accession>
<evidence type="ECO:0000313" key="1">
    <source>
        <dbReference type="EMBL" id="PNX82827.1"/>
    </source>
</evidence>
<reference evidence="1 2" key="1">
    <citation type="journal article" date="2014" name="Am. J. Bot.">
        <title>Genome assembly and annotation for red clover (Trifolium pratense; Fabaceae).</title>
        <authorList>
            <person name="Istvanek J."/>
            <person name="Jaros M."/>
            <person name="Krenek A."/>
            <person name="Repkova J."/>
        </authorList>
    </citation>
    <scope>NUCLEOTIDE SEQUENCE [LARGE SCALE GENOMIC DNA]</scope>
    <source>
        <strain evidence="2">cv. Tatra</strain>
        <tissue evidence="1">Young leaves</tissue>
    </source>
</reference>
<proteinExistence type="predicted"/>
<name>A0A2K3LWC0_TRIPR</name>
<reference evidence="1 2" key="2">
    <citation type="journal article" date="2017" name="Front. Plant Sci.">
        <title>Gene Classification and Mining of Molecular Markers Useful in Red Clover (Trifolium pratense) Breeding.</title>
        <authorList>
            <person name="Istvanek J."/>
            <person name="Dluhosova J."/>
            <person name="Dluhos P."/>
            <person name="Patkova L."/>
            <person name="Nedelnik J."/>
            <person name="Repkova J."/>
        </authorList>
    </citation>
    <scope>NUCLEOTIDE SEQUENCE [LARGE SCALE GENOMIC DNA]</scope>
    <source>
        <strain evidence="2">cv. Tatra</strain>
        <tissue evidence="1">Young leaves</tissue>
    </source>
</reference>
<feature type="non-terminal residue" evidence="1">
    <location>
        <position position="56"/>
    </location>
</feature>
<dbReference type="Proteomes" id="UP000236291">
    <property type="component" value="Unassembled WGS sequence"/>
</dbReference>
<sequence length="56" mass="6147">MMITPVRFPGDIPVVRFQNPRVNSCASKAAKSRISPIPQLESGDKIIMPPSALDRL</sequence>
<gene>
    <name evidence="1" type="ORF">L195_g038862</name>
</gene>